<name>A0A174JX32_9FIRM</name>
<dbReference type="Proteomes" id="UP000095651">
    <property type="component" value="Unassembled WGS sequence"/>
</dbReference>
<reference evidence="1 2" key="1">
    <citation type="submission" date="2015-09" db="EMBL/GenBank/DDBJ databases">
        <authorList>
            <consortium name="Pathogen Informatics"/>
        </authorList>
    </citation>
    <scope>NUCLEOTIDE SEQUENCE [LARGE SCALE GENOMIC DNA]</scope>
    <source>
        <strain evidence="1 2">2789STDY5608850</strain>
    </source>
</reference>
<accession>A0A174JX32</accession>
<dbReference type="RefSeq" id="WP_055658985.1">
    <property type="nucleotide sequence ID" value="NZ_CABIXC010000016.1"/>
</dbReference>
<evidence type="ECO:0000313" key="2">
    <source>
        <dbReference type="Proteomes" id="UP000095651"/>
    </source>
</evidence>
<organism evidence="1 2">
    <name type="scientific">Hungatella hathewayi</name>
    <dbReference type="NCBI Taxonomy" id="154046"/>
    <lineage>
        <taxon>Bacteria</taxon>
        <taxon>Bacillati</taxon>
        <taxon>Bacillota</taxon>
        <taxon>Clostridia</taxon>
        <taxon>Lachnospirales</taxon>
        <taxon>Lachnospiraceae</taxon>
        <taxon>Hungatella</taxon>
    </lineage>
</organism>
<dbReference type="EMBL" id="CYZE01000016">
    <property type="protein sequence ID" value="CUP04363.1"/>
    <property type="molecule type" value="Genomic_DNA"/>
</dbReference>
<evidence type="ECO:0000313" key="1">
    <source>
        <dbReference type="EMBL" id="CUP04363.1"/>
    </source>
</evidence>
<proteinExistence type="predicted"/>
<sequence>MTYEELKSFTWEELSSLTYYQLKMDKYELLVKAQNSQLQLPDEITMKLQQLCSILSDNFPEEKKTLSGLNITTVGEYAKSCTYILKLFLLIAGRESFFQLAADVYNEIVKMLE</sequence>
<protein>
    <submittedName>
        <fullName evidence="1">Uncharacterized protein</fullName>
    </submittedName>
</protein>
<dbReference type="AlphaFoldDB" id="A0A174JX32"/>
<gene>
    <name evidence="1" type="ORF">ERS852407_04800</name>
</gene>